<proteinExistence type="predicted"/>
<gene>
    <name evidence="2" type="ORF">BP5553_01713</name>
</gene>
<dbReference type="EMBL" id="NPIC01000001">
    <property type="protein sequence ID" value="RDL41734.1"/>
    <property type="molecule type" value="Genomic_DNA"/>
</dbReference>
<organism evidence="2 3">
    <name type="scientific">Venustampulla echinocandica</name>
    <dbReference type="NCBI Taxonomy" id="2656787"/>
    <lineage>
        <taxon>Eukaryota</taxon>
        <taxon>Fungi</taxon>
        <taxon>Dikarya</taxon>
        <taxon>Ascomycota</taxon>
        <taxon>Pezizomycotina</taxon>
        <taxon>Leotiomycetes</taxon>
        <taxon>Helotiales</taxon>
        <taxon>Pleuroascaceae</taxon>
        <taxon>Venustampulla</taxon>
    </lineage>
</organism>
<evidence type="ECO:0000313" key="3">
    <source>
        <dbReference type="Proteomes" id="UP000254866"/>
    </source>
</evidence>
<dbReference type="Proteomes" id="UP000254866">
    <property type="component" value="Unassembled WGS sequence"/>
</dbReference>
<evidence type="ECO:0000313" key="2">
    <source>
        <dbReference type="EMBL" id="RDL41734.1"/>
    </source>
</evidence>
<protein>
    <recommendedName>
        <fullName evidence="4">PPPDE domain-containing protein</fullName>
    </recommendedName>
</protein>
<accession>A0A370U1T1</accession>
<keyword evidence="3" id="KW-1185">Reference proteome</keyword>
<keyword evidence="1" id="KW-0732">Signal</keyword>
<evidence type="ECO:0008006" key="4">
    <source>
        <dbReference type="Google" id="ProtNLM"/>
    </source>
</evidence>
<dbReference type="RefSeq" id="XP_031874390.1">
    <property type="nucleotide sequence ID" value="XM_032010336.1"/>
</dbReference>
<comment type="caution">
    <text evidence="2">The sequence shown here is derived from an EMBL/GenBank/DDBJ whole genome shotgun (WGS) entry which is preliminary data.</text>
</comment>
<sequence>MKFQITFSALLYTLLQIQSALANRGYDVLNAVYQKAHPGQNMAANQRYVFVEKYQGGSTDMEQCVAGYTHVAVVVGSVIHTGHDQHFFQGTMYHLTTQGDRIFNYGDPIEIPMVPDWSPRTYRVATVTLYKGTTTAEDSTIKNLRDQYLREHAKYSLRSNNCNSFAEWMTSKIVS</sequence>
<reference evidence="2 3" key="1">
    <citation type="journal article" date="2018" name="IMA Fungus">
        <title>IMA Genome-F 9: Draft genome sequence of Annulohypoxylon stygium, Aspergillus mulundensis, Berkeleyomyces basicola (syn. Thielaviopsis basicola), Ceratocystis smalleyi, two Cercospora beticola strains, Coleophoma cylindrospora, Fusarium fracticaudum, Phialophora cf. hyalina, and Morchella septimelata.</title>
        <authorList>
            <person name="Wingfield B.D."/>
            <person name="Bills G.F."/>
            <person name="Dong Y."/>
            <person name="Huang W."/>
            <person name="Nel W.J."/>
            <person name="Swalarsk-Parry B.S."/>
            <person name="Vaghefi N."/>
            <person name="Wilken P.M."/>
            <person name="An Z."/>
            <person name="de Beer Z.W."/>
            <person name="De Vos L."/>
            <person name="Chen L."/>
            <person name="Duong T.A."/>
            <person name="Gao Y."/>
            <person name="Hammerbacher A."/>
            <person name="Kikkert J.R."/>
            <person name="Li Y."/>
            <person name="Li H."/>
            <person name="Li K."/>
            <person name="Li Q."/>
            <person name="Liu X."/>
            <person name="Ma X."/>
            <person name="Naidoo K."/>
            <person name="Pethybridge S.J."/>
            <person name="Sun J."/>
            <person name="Steenkamp E.T."/>
            <person name="van der Nest M.A."/>
            <person name="van Wyk S."/>
            <person name="Wingfield M.J."/>
            <person name="Xiong C."/>
            <person name="Yue Q."/>
            <person name="Zhang X."/>
        </authorList>
    </citation>
    <scope>NUCLEOTIDE SEQUENCE [LARGE SCALE GENOMIC DNA]</scope>
    <source>
        <strain evidence="2 3">BP 5553</strain>
    </source>
</reference>
<dbReference type="GeneID" id="43594562"/>
<name>A0A370U1T1_9HELO</name>
<dbReference type="AlphaFoldDB" id="A0A370U1T1"/>
<dbReference type="OrthoDB" id="4721928at2759"/>
<feature type="chain" id="PRO_5016648474" description="PPPDE domain-containing protein" evidence="1">
    <location>
        <begin position="23"/>
        <end position="175"/>
    </location>
</feature>
<feature type="signal peptide" evidence="1">
    <location>
        <begin position="1"/>
        <end position="22"/>
    </location>
</feature>
<evidence type="ECO:0000256" key="1">
    <source>
        <dbReference type="SAM" id="SignalP"/>
    </source>
</evidence>